<evidence type="ECO:0000313" key="2">
    <source>
        <dbReference type="Proteomes" id="UP001371305"/>
    </source>
</evidence>
<proteinExistence type="predicted"/>
<name>A0ABU9AYC4_9BACT</name>
<gene>
    <name evidence="1" type="ORF">WKV53_19805</name>
</gene>
<protein>
    <recommendedName>
        <fullName evidence="3">DNA-binding protein</fullName>
    </recommendedName>
</protein>
<dbReference type="RefSeq" id="WP_341406525.1">
    <property type="nucleotide sequence ID" value="NZ_JBBUKT010000008.1"/>
</dbReference>
<comment type="caution">
    <text evidence="1">The sequence shown here is derived from an EMBL/GenBank/DDBJ whole genome shotgun (WGS) entry which is preliminary data.</text>
</comment>
<dbReference type="Proteomes" id="UP001371305">
    <property type="component" value="Unassembled WGS sequence"/>
</dbReference>
<sequence>MIEAASKAAVTISPIEEIPVAEIGERHGLKERAMVRMLQKYGGMPYSFGTRWFIRAKSYAVVLISIEVEQNRQQ</sequence>
<accession>A0ABU9AYC4</accession>
<dbReference type="EMBL" id="JBBUKT010000008">
    <property type="protein sequence ID" value="MEK7952769.1"/>
    <property type="molecule type" value="Genomic_DNA"/>
</dbReference>
<reference evidence="1 2" key="1">
    <citation type="submission" date="2024-04" db="EMBL/GenBank/DDBJ databases">
        <title>Luteolibacter sp. isolated from soil.</title>
        <authorList>
            <person name="An J."/>
        </authorList>
    </citation>
    <scope>NUCLEOTIDE SEQUENCE [LARGE SCALE GENOMIC DNA]</scope>
    <source>
        <strain evidence="1 2">Y139</strain>
    </source>
</reference>
<evidence type="ECO:0008006" key="3">
    <source>
        <dbReference type="Google" id="ProtNLM"/>
    </source>
</evidence>
<organism evidence="1 2">
    <name type="scientific">Luteolibacter soli</name>
    <dbReference type="NCBI Taxonomy" id="3135280"/>
    <lineage>
        <taxon>Bacteria</taxon>
        <taxon>Pseudomonadati</taxon>
        <taxon>Verrucomicrobiota</taxon>
        <taxon>Verrucomicrobiia</taxon>
        <taxon>Verrucomicrobiales</taxon>
        <taxon>Verrucomicrobiaceae</taxon>
        <taxon>Luteolibacter</taxon>
    </lineage>
</organism>
<evidence type="ECO:0000313" key="1">
    <source>
        <dbReference type="EMBL" id="MEK7952769.1"/>
    </source>
</evidence>
<keyword evidence="2" id="KW-1185">Reference proteome</keyword>